<reference evidence="2 3" key="1">
    <citation type="submission" date="2019-03" db="EMBL/GenBank/DDBJ databases">
        <title>Genomics of glacier-inhabiting Cryobacterium strains.</title>
        <authorList>
            <person name="Liu Q."/>
            <person name="Xin Y.-H."/>
        </authorList>
    </citation>
    <scope>NUCLEOTIDE SEQUENCE [LARGE SCALE GENOMIC DNA]</scope>
    <source>
        <strain evidence="2 3">Hz16</strain>
    </source>
</reference>
<dbReference type="Pfam" id="PF20815">
    <property type="entry name" value="GIY_YIG_2"/>
    <property type="match status" value="1"/>
</dbReference>
<evidence type="ECO:0000313" key="3">
    <source>
        <dbReference type="Proteomes" id="UP000297983"/>
    </source>
</evidence>
<dbReference type="Proteomes" id="UP000297983">
    <property type="component" value="Unassembled WGS sequence"/>
</dbReference>
<feature type="domain" description="GIY-YIG catalytic" evidence="1">
    <location>
        <begin position="89"/>
        <end position="210"/>
    </location>
</feature>
<dbReference type="RefSeq" id="WP_134552648.1">
    <property type="nucleotide sequence ID" value="NZ_SOHL01000027.1"/>
</dbReference>
<gene>
    <name evidence="2" type="ORF">E3T50_13670</name>
</gene>
<dbReference type="EMBL" id="SOHL01000027">
    <property type="protein sequence ID" value="TFD68214.1"/>
    <property type="molecule type" value="Genomic_DNA"/>
</dbReference>
<protein>
    <recommendedName>
        <fullName evidence="1">GIY-YIG catalytic domain-containing protein</fullName>
    </recommendedName>
</protein>
<sequence length="235" mass="25735">MVQTESATGGWGVGCVVIPHRPSLNSCDHDEVMTMETRGNEARGVLSGVGWSVLNAPEHVGTVPGLYAIHASVQVWGDLGLAHREDIPLYVGKSESSLVERELGQHFAIDPSVQARTGGSTVRRSFAALLRVPLKLRAVPRNKENPERFANFGLEPEGDRVLTRWMHDHLTLAVWPMPEGFSLAELSAVEVNVIRAWTPPLNIKDNPGRLRQLRVARADLAAEAKEWAMTASLVT</sequence>
<name>A0A4R9ARB1_9MICO</name>
<accession>A0A4R9ARB1</accession>
<dbReference type="InterPro" id="IPR049311">
    <property type="entry name" value="GIY_YIG_cat"/>
</dbReference>
<proteinExistence type="predicted"/>
<keyword evidence="3" id="KW-1185">Reference proteome</keyword>
<organism evidence="2 3">
    <name type="scientific">Cryobacterium gelidum</name>
    <dbReference type="NCBI Taxonomy" id="1259164"/>
    <lineage>
        <taxon>Bacteria</taxon>
        <taxon>Bacillati</taxon>
        <taxon>Actinomycetota</taxon>
        <taxon>Actinomycetes</taxon>
        <taxon>Micrococcales</taxon>
        <taxon>Microbacteriaceae</taxon>
        <taxon>Cryobacterium</taxon>
    </lineage>
</organism>
<comment type="caution">
    <text evidence="2">The sequence shown here is derived from an EMBL/GenBank/DDBJ whole genome shotgun (WGS) entry which is preliminary data.</text>
</comment>
<dbReference type="AlphaFoldDB" id="A0A4R9ARB1"/>
<evidence type="ECO:0000313" key="2">
    <source>
        <dbReference type="EMBL" id="TFD68214.1"/>
    </source>
</evidence>
<evidence type="ECO:0000259" key="1">
    <source>
        <dbReference type="Pfam" id="PF20815"/>
    </source>
</evidence>